<evidence type="ECO:0000313" key="5">
    <source>
        <dbReference type="Proteomes" id="UP000017842"/>
    </source>
</evidence>
<evidence type="ECO:0000256" key="1">
    <source>
        <dbReference type="ARBA" id="ARBA00023125"/>
    </source>
</evidence>
<dbReference type="RefSeq" id="WP_023496332.1">
    <property type="nucleotide sequence ID" value="NZ_AYLO01000145.1"/>
</dbReference>
<dbReference type="STRING" id="1116472.MGMO_159c00080"/>
<dbReference type="EMBL" id="AYLO01000145">
    <property type="protein sequence ID" value="ESS67731.1"/>
    <property type="molecule type" value="Genomic_DNA"/>
</dbReference>
<gene>
    <name evidence="4" type="ORF">MGMO_159c00080</name>
</gene>
<evidence type="ECO:0000256" key="2">
    <source>
        <dbReference type="SAM" id="MobiDB-lite"/>
    </source>
</evidence>
<dbReference type="Gene3D" id="1.10.1470.10">
    <property type="entry name" value="YjbJ"/>
    <property type="match status" value="1"/>
</dbReference>
<keyword evidence="5" id="KW-1185">Reference proteome</keyword>
<feature type="domain" description="HTH CENPB-type" evidence="3">
    <location>
        <begin position="52"/>
        <end position="103"/>
    </location>
</feature>
<keyword evidence="1" id="KW-0238">DNA-binding</keyword>
<reference evidence="4 5" key="1">
    <citation type="journal article" date="2013" name="Genome Announc.">
        <title>Draft Genome Sequence of the Methanotrophic Gammaproteobacterium Methyloglobulus morosus DSM 22980 Strain KoM1.</title>
        <authorList>
            <person name="Poehlein A."/>
            <person name="Deutzmann J.S."/>
            <person name="Daniel R."/>
            <person name="Simeonova D.D."/>
        </authorList>
    </citation>
    <scope>NUCLEOTIDE SEQUENCE [LARGE SCALE GENOMIC DNA]</scope>
    <source>
        <strain evidence="4 5">KoM1</strain>
    </source>
</reference>
<evidence type="ECO:0000259" key="3">
    <source>
        <dbReference type="Pfam" id="PF03221"/>
    </source>
</evidence>
<sequence>MTWDRISEYLKELVNTTKDQWIWFIDDQIDVLEGKREHFYGKTQKAYVIDSDEADKRLAEWQKTQWNKVSVNGRQMQNSAQTVSNGAGFSYNKDPASRNWQFRSD</sequence>
<dbReference type="AlphaFoldDB" id="V5DJY7"/>
<dbReference type="Proteomes" id="UP000017842">
    <property type="component" value="Unassembled WGS sequence"/>
</dbReference>
<name>V5DJY7_9GAMM</name>
<protein>
    <recommendedName>
        <fullName evidence="3">HTH CENPB-type domain-containing protein</fullName>
    </recommendedName>
</protein>
<comment type="caution">
    <text evidence="4">The sequence shown here is derived from an EMBL/GenBank/DDBJ whole genome shotgun (WGS) entry which is preliminary data.</text>
</comment>
<dbReference type="OrthoDB" id="9796058at2"/>
<evidence type="ECO:0000313" key="4">
    <source>
        <dbReference type="EMBL" id="ESS67731.1"/>
    </source>
</evidence>
<dbReference type="Pfam" id="PF03221">
    <property type="entry name" value="HTH_Tnp_Tc5"/>
    <property type="match status" value="1"/>
</dbReference>
<dbReference type="SUPFAM" id="SSF69047">
    <property type="entry name" value="Hypothetical protein YjbJ"/>
    <property type="match status" value="1"/>
</dbReference>
<accession>V5DJY7</accession>
<feature type="region of interest" description="Disordered" evidence="2">
    <location>
        <begin position="75"/>
        <end position="105"/>
    </location>
</feature>
<organism evidence="4 5">
    <name type="scientific">Methyloglobulus morosus KoM1</name>
    <dbReference type="NCBI Taxonomy" id="1116472"/>
    <lineage>
        <taxon>Bacteria</taxon>
        <taxon>Pseudomonadati</taxon>
        <taxon>Pseudomonadota</taxon>
        <taxon>Gammaproteobacteria</taxon>
        <taxon>Methylococcales</taxon>
        <taxon>Methylococcaceae</taxon>
        <taxon>Methyloglobulus</taxon>
    </lineage>
</organism>
<dbReference type="InterPro" id="IPR036629">
    <property type="entry name" value="YjbJ_sf"/>
</dbReference>
<feature type="compositionally biased region" description="Polar residues" evidence="2">
    <location>
        <begin position="75"/>
        <end position="87"/>
    </location>
</feature>
<proteinExistence type="predicted"/>
<dbReference type="InterPro" id="IPR006600">
    <property type="entry name" value="HTH_CenpB_DNA-bd_dom"/>
</dbReference>